<dbReference type="InterPro" id="IPR001254">
    <property type="entry name" value="Trypsin_dom"/>
</dbReference>
<dbReference type="InterPro" id="IPR009003">
    <property type="entry name" value="Peptidase_S1_PA"/>
</dbReference>
<organism evidence="5 6">
    <name type="scientific">Plakobranchus ocellatus</name>
    <dbReference type="NCBI Taxonomy" id="259542"/>
    <lineage>
        <taxon>Eukaryota</taxon>
        <taxon>Metazoa</taxon>
        <taxon>Spiralia</taxon>
        <taxon>Lophotrochozoa</taxon>
        <taxon>Mollusca</taxon>
        <taxon>Gastropoda</taxon>
        <taxon>Heterobranchia</taxon>
        <taxon>Euthyneura</taxon>
        <taxon>Panpulmonata</taxon>
        <taxon>Sacoglossa</taxon>
        <taxon>Placobranchoidea</taxon>
        <taxon>Plakobranchidae</taxon>
        <taxon>Plakobranchus</taxon>
    </lineage>
</organism>
<evidence type="ECO:0000256" key="2">
    <source>
        <dbReference type="ARBA" id="ARBA00024195"/>
    </source>
</evidence>
<evidence type="ECO:0000256" key="3">
    <source>
        <dbReference type="SAM" id="SignalP"/>
    </source>
</evidence>
<dbReference type="AlphaFoldDB" id="A0AAV4A3H7"/>
<dbReference type="InterPro" id="IPR018114">
    <property type="entry name" value="TRYPSIN_HIS"/>
</dbReference>
<name>A0AAV4A3H7_9GAST</name>
<feature type="chain" id="PRO_5043450167" evidence="3">
    <location>
        <begin position="21"/>
        <end position="342"/>
    </location>
</feature>
<evidence type="ECO:0000256" key="1">
    <source>
        <dbReference type="ARBA" id="ARBA00023157"/>
    </source>
</evidence>
<keyword evidence="1" id="KW-1015">Disulfide bond</keyword>
<comment type="caution">
    <text evidence="5">The sequence shown here is derived from an EMBL/GenBank/DDBJ whole genome shotgun (WGS) entry which is preliminary data.</text>
</comment>
<dbReference type="InterPro" id="IPR051487">
    <property type="entry name" value="Ser/Thr_Proteases_Immune/Dev"/>
</dbReference>
<comment type="similarity">
    <text evidence="2">Belongs to the peptidase S1 family. CLIP subfamily.</text>
</comment>
<dbReference type="EMBL" id="BLXT01003618">
    <property type="protein sequence ID" value="GFO02665.1"/>
    <property type="molecule type" value="Genomic_DNA"/>
</dbReference>
<dbReference type="CDD" id="cd00190">
    <property type="entry name" value="Tryp_SPc"/>
    <property type="match status" value="1"/>
</dbReference>
<evidence type="ECO:0000313" key="6">
    <source>
        <dbReference type="Proteomes" id="UP000735302"/>
    </source>
</evidence>
<dbReference type="PROSITE" id="PS50240">
    <property type="entry name" value="TRYPSIN_DOM"/>
    <property type="match status" value="1"/>
</dbReference>
<feature type="non-terminal residue" evidence="5">
    <location>
        <position position="1"/>
    </location>
</feature>
<keyword evidence="3" id="KW-0732">Signal</keyword>
<dbReference type="PANTHER" id="PTHR24256">
    <property type="entry name" value="TRYPTASE-RELATED"/>
    <property type="match status" value="1"/>
</dbReference>
<dbReference type="PROSITE" id="PS00134">
    <property type="entry name" value="TRYPSIN_HIS"/>
    <property type="match status" value="1"/>
</dbReference>
<feature type="signal peptide" evidence="3">
    <location>
        <begin position="1"/>
        <end position="20"/>
    </location>
</feature>
<dbReference type="Proteomes" id="UP000735302">
    <property type="component" value="Unassembled WGS sequence"/>
</dbReference>
<dbReference type="Pfam" id="PF00089">
    <property type="entry name" value="Trypsin"/>
    <property type="match status" value="1"/>
</dbReference>
<protein>
    <submittedName>
        <fullName evidence="5">Chymotrypsin-like elastase family member 2a</fullName>
    </submittedName>
</protein>
<dbReference type="InterPro" id="IPR043504">
    <property type="entry name" value="Peptidase_S1_PA_chymotrypsin"/>
</dbReference>
<dbReference type="FunFam" id="2.40.10.10:FF:000068">
    <property type="entry name" value="transmembrane protease serine 2"/>
    <property type="match status" value="1"/>
</dbReference>
<dbReference type="InterPro" id="IPR001314">
    <property type="entry name" value="Peptidase_S1A"/>
</dbReference>
<dbReference type="SUPFAM" id="SSF50494">
    <property type="entry name" value="Trypsin-like serine proteases"/>
    <property type="match status" value="1"/>
</dbReference>
<gene>
    <name evidence="5" type="ORF">PoB_002917000</name>
</gene>
<feature type="domain" description="Peptidase S1" evidence="4">
    <location>
        <begin position="87"/>
        <end position="328"/>
    </location>
</feature>
<sequence length="342" mass="38231">VFGLALCLSAFVASIHTVLSVKCLKSSVTRTPFSIKAYRDVYEKWRETMLYYSGQQRWPDNSSDLYFSIGQPGRASCGLSYPDFLAIIDGKTAPEKAWPWYVAVVAVIDRRKKLGKYCGGTLLSDQWVLTAAHCLTGKTAAVLYNYGREPGGFLKAKHHVLVAKQFPHPLYKNIKNASYFDVALLRLAKPAVFTNNVQPACLPHDLVDLTSPFLDCYVAGLGFTEFKPNITEAPNLQEIKVETMDYRECRQYWYRKIVDHQICLRHKDEAGICNKDSGGPLSCIGPGGAFFVAGVAAWTAADCKHKKNQPDVFMSVLYFKPWIKKTILKDSGRLPPVFGTNP</sequence>
<dbReference type="PRINTS" id="PR00722">
    <property type="entry name" value="CHYMOTRYPSIN"/>
</dbReference>
<proteinExistence type="inferred from homology"/>
<evidence type="ECO:0000313" key="5">
    <source>
        <dbReference type="EMBL" id="GFO02665.1"/>
    </source>
</evidence>
<reference evidence="5 6" key="1">
    <citation type="journal article" date="2021" name="Elife">
        <title>Chloroplast acquisition without the gene transfer in kleptoplastic sea slugs, Plakobranchus ocellatus.</title>
        <authorList>
            <person name="Maeda T."/>
            <person name="Takahashi S."/>
            <person name="Yoshida T."/>
            <person name="Shimamura S."/>
            <person name="Takaki Y."/>
            <person name="Nagai Y."/>
            <person name="Toyoda A."/>
            <person name="Suzuki Y."/>
            <person name="Arimoto A."/>
            <person name="Ishii H."/>
            <person name="Satoh N."/>
            <person name="Nishiyama T."/>
            <person name="Hasebe M."/>
            <person name="Maruyama T."/>
            <person name="Minagawa J."/>
            <person name="Obokata J."/>
            <person name="Shigenobu S."/>
        </authorList>
    </citation>
    <scope>NUCLEOTIDE SEQUENCE [LARGE SCALE GENOMIC DNA]</scope>
</reference>
<dbReference type="SMART" id="SM00020">
    <property type="entry name" value="Tryp_SPc"/>
    <property type="match status" value="1"/>
</dbReference>
<evidence type="ECO:0000259" key="4">
    <source>
        <dbReference type="PROSITE" id="PS50240"/>
    </source>
</evidence>
<keyword evidence="6" id="KW-1185">Reference proteome</keyword>
<dbReference type="GO" id="GO:0004252">
    <property type="term" value="F:serine-type endopeptidase activity"/>
    <property type="evidence" value="ECO:0007669"/>
    <property type="project" value="InterPro"/>
</dbReference>
<dbReference type="Gene3D" id="2.40.10.10">
    <property type="entry name" value="Trypsin-like serine proteases"/>
    <property type="match status" value="1"/>
</dbReference>
<dbReference type="GO" id="GO:0006508">
    <property type="term" value="P:proteolysis"/>
    <property type="evidence" value="ECO:0007669"/>
    <property type="project" value="InterPro"/>
</dbReference>
<accession>A0AAV4A3H7</accession>